<comment type="caution">
    <text evidence="9">The sequence shown here is derived from an EMBL/GenBank/DDBJ whole genome shotgun (WGS) entry which is preliminary data.</text>
</comment>
<dbReference type="Gene3D" id="2.40.160.60">
    <property type="entry name" value="Outer membrane protein transport protein (OMPP1/FadL/TodX)"/>
    <property type="match status" value="1"/>
</dbReference>
<evidence type="ECO:0000256" key="6">
    <source>
        <dbReference type="ARBA" id="ARBA00023136"/>
    </source>
</evidence>
<dbReference type="OrthoDB" id="19849at2"/>
<dbReference type="AlphaFoldDB" id="A0A1Q8SXB1"/>
<dbReference type="Pfam" id="PF03349">
    <property type="entry name" value="Toluene_X"/>
    <property type="match status" value="1"/>
</dbReference>
<keyword evidence="10" id="KW-1185">Reference proteome</keyword>
<keyword evidence="6" id="KW-0472">Membrane</keyword>
<evidence type="ECO:0000313" key="10">
    <source>
        <dbReference type="Proteomes" id="UP000186878"/>
    </source>
</evidence>
<dbReference type="InterPro" id="IPR005017">
    <property type="entry name" value="OMPP1/FadL/TodX"/>
</dbReference>
<evidence type="ECO:0000256" key="2">
    <source>
        <dbReference type="ARBA" id="ARBA00008163"/>
    </source>
</evidence>
<keyword evidence="7" id="KW-0998">Cell outer membrane</keyword>
<keyword evidence="3" id="KW-1134">Transmembrane beta strand</keyword>
<keyword evidence="5 8" id="KW-0732">Signal</keyword>
<evidence type="ECO:0000256" key="8">
    <source>
        <dbReference type="SAM" id="SignalP"/>
    </source>
</evidence>
<dbReference type="PANTHER" id="PTHR35093">
    <property type="entry name" value="OUTER MEMBRANE PROTEIN NMB0088-RELATED"/>
    <property type="match status" value="1"/>
</dbReference>
<protein>
    <submittedName>
        <fullName evidence="9">Long-chain fatty acid transport protein</fullName>
    </submittedName>
</protein>
<keyword evidence="4" id="KW-0812">Transmembrane</keyword>
<evidence type="ECO:0000256" key="5">
    <source>
        <dbReference type="ARBA" id="ARBA00022729"/>
    </source>
</evidence>
<comment type="similarity">
    <text evidence="2">Belongs to the OmpP1/FadL family.</text>
</comment>
<name>A0A1Q8SXB1_9GAMM</name>
<evidence type="ECO:0000256" key="1">
    <source>
        <dbReference type="ARBA" id="ARBA00004571"/>
    </source>
</evidence>
<gene>
    <name evidence="9" type="ORF">BTW07_00770</name>
</gene>
<evidence type="ECO:0000313" key="9">
    <source>
        <dbReference type="EMBL" id="OLO06066.1"/>
    </source>
</evidence>
<comment type="subcellular location">
    <subcellularLocation>
        <location evidence="1">Cell outer membrane</location>
        <topology evidence="1">Multi-pass membrane protein</topology>
    </subcellularLocation>
</comment>
<dbReference type="STRING" id="404433.BTW07_00770"/>
<dbReference type="Proteomes" id="UP000186878">
    <property type="component" value="Unassembled WGS sequence"/>
</dbReference>
<feature type="signal peptide" evidence="8">
    <location>
        <begin position="1"/>
        <end position="25"/>
    </location>
</feature>
<evidence type="ECO:0000256" key="3">
    <source>
        <dbReference type="ARBA" id="ARBA00022452"/>
    </source>
</evidence>
<reference evidence="9 10" key="1">
    <citation type="submission" date="2016-12" db="EMBL/GenBank/DDBJ databases">
        <title>Draft genome sequences of strains Salinicola socius SMB35, Salinicola sp. MH3R3-1 and Chromohalobacter sp. SMB17 from the Verkhnekamsk potash mining region of Russia.</title>
        <authorList>
            <person name="Mavrodi D.V."/>
            <person name="Olsson B.E."/>
            <person name="Korsakova E.S."/>
            <person name="Pyankova A."/>
            <person name="Mavrodi O.V."/>
            <person name="Plotnikova E.G."/>
        </authorList>
    </citation>
    <scope>NUCLEOTIDE SEQUENCE [LARGE SCALE GENOMIC DNA]</scope>
    <source>
        <strain evidence="9 10">SMB35</strain>
    </source>
</reference>
<dbReference type="SUPFAM" id="SSF56935">
    <property type="entry name" value="Porins"/>
    <property type="match status" value="1"/>
</dbReference>
<sequence>MIIRYHRLTLAIALASVATSGQVFAGSFQLQEQSVSGQGTSWAGRASNVQDASIVYGNPAGMSFLDRAQITAGANLIDASADIDEASGTQPAVTGVGPGGPVIGAVPSSGSNDGDMIPHKAIPFGYYVQPINDRWTFGLGAYVPFGLVTDYDNDFQGRYFGNYSEVEVITVQPTLAYRFSDQFAIGVGVTWNHINGELESKTPNPLPAALGGTGDGTVNVEGDDDAWGYNIGMIYRPVESTTLGLTYHSKVDFDLDGDVDYDNIFNSANPLAGPINTSADAGLAITLPETIDLSLTHELDERWTLMAGASYIRWSRFDEIKVNVGPGAPTGDIVEEQDYDDVWQYRAGLSYRVNPQWLLRTGIGYDESPINDEHRSPRVPSADRTLVSIGAGWTPIDDLTIDAAYSYIWEDRADVDLQDANGTSYRAEYDNTLNLFGLQATYRF</sequence>
<dbReference type="GO" id="GO:0009279">
    <property type="term" value="C:cell outer membrane"/>
    <property type="evidence" value="ECO:0007669"/>
    <property type="project" value="UniProtKB-SubCell"/>
</dbReference>
<dbReference type="GO" id="GO:0015483">
    <property type="term" value="F:long-chain fatty acid transporting porin activity"/>
    <property type="evidence" value="ECO:0007669"/>
    <property type="project" value="TreeGrafter"/>
</dbReference>
<accession>A0A1Q8SXB1</accession>
<dbReference type="RefSeq" id="WP_075568236.1">
    <property type="nucleotide sequence ID" value="NZ_MSDO01000001.1"/>
</dbReference>
<evidence type="ECO:0000256" key="4">
    <source>
        <dbReference type="ARBA" id="ARBA00022692"/>
    </source>
</evidence>
<dbReference type="PANTHER" id="PTHR35093:SF8">
    <property type="entry name" value="OUTER MEMBRANE PROTEIN NMB0088-RELATED"/>
    <property type="match status" value="1"/>
</dbReference>
<proteinExistence type="inferred from homology"/>
<dbReference type="EMBL" id="MSDO01000001">
    <property type="protein sequence ID" value="OLO06066.1"/>
    <property type="molecule type" value="Genomic_DNA"/>
</dbReference>
<feature type="chain" id="PRO_5012163761" evidence="8">
    <location>
        <begin position="26"/>
        <end position="444"/>
    </location>
</feature>
<evidence type="ECO:0000256" key="7">
    <source>
        <dbReference type="ARBA" id="ARBA00023237"/>
    </source>
</evidence>
<organism evidence="9 10">
    <name type="scientific">Salinicola socius</name>
    <dbReference type="NCBI Taxonomy" id="404433"/>
    <lineage>
        <taxon>Bacteria</taxon>
        <taxon>Pseudomonadati</taxon>
        <taxon>Pseudomonadota</taxon>
        <taxon>Gammaproteobacteria</taxon>
        <taxon>Oceanospirillales</taxon>
        <taxon>Halomonadaceae</taxon>
        <taxon>Salinicola</taxon>
    </lineage>
</organism>